<dbReference type="EnsemblMetazoa" id="CapteT224758">
    <property type="protein sequence ID" value="CapteP224758"/>
    <property type="gene ID" value="CapteG224758"/>
</dbReference>
<dbReference type="EMBL" id="KB297594">
    <property type="protein sequence ID" value="ELU10310.1"/>
    <property type="molecule type" value="Genomic_DNA"/>
</dbReference>
<dbReference type="SMART" id="SM00239">
    <property type="entry name" value="C2"/>
    <property type="match status" value="1"/>
</dbReference>
<dbReference type="SUPFAM" id="SSF48065">
    <property type="entry name" value="DBL homology domain (DH-domain)"/>
    <property type="match status" value="1"/>
</dbReference>
<feature type="domain" description="DH" evidence="2">
    <location>
        <begin position="630"/>
        <end position="806"/>
    </location>
</feature>
<evidence type="ECO:0000259" key="3">
    <source>
        <dbReference type="PROSITE" id="PS50106"/>
    </source>
</evidence>
<evidence type="ECO:0008006" key="7">
    <source>
        <dbReference type="Google" id="ProtNLM"/>
    </source>
</evidence>
<dbReference type="GO" id="GO:0005085">
    <property type="term" value="F:guanyl-nucleotide exchange factor activity"/>
    <property type="evidence" value="ECO:0007669"/>
    <property type="project" value="InterPro"/>
</dbReference>
<dbReference type="PANTHER" id="PTHR46848">
    <property type="entry name" value="REGULATOR OF G-PROTEIN SIGNALING 3"/>
    <property type="match status" value="1"/>
</dbReference>
<dbReference type="PROSITE" id="PS50106">
    <property type="entry name" value="PDZ"/>
    <property type="match status" value="1"/>
</dbReference>
<reference evidence="4 6" key="2">
    <citation type="journal article" date="2013" name="Nature">
        <title>Insights into bilaterian evolution from three spiralian genomes.</title>
        <authorList>
            <person name="Simakov O."/>
            <person name="Marletaz F."/>
            <person name="Cho S.J."/>
            <person name="Edsinger-Gonzales E."/>
            <person name="Havlak P."/>
            <person name="Hellsten U."/>
            <person name="Kuo D.H."/>
            <person name="Larsson T."/>
            <person name="Lv J."/>
            <person name="Arendt D."/>
            <person name="Savage R."/>
            <person name="Osoegawa K."/>
            <person name="de Jong P."/>
            <person name="Grimwood J."/>
            <person name="Chapman J.A."/>
            <person name="Shapiro H."/>
            <person name="Aerts A."/>
            <person name="Otillar R.P."/>
            <person name="Terry A.Y."/>
            <person name="Boore J.L."/>
            <person name="Grigoriev I.V."/>
            <person name="Lindberg D.R."/>
            <person name="Seaver E.C."/>
            <person name="Weisblat D.A."/>
            <person name="Putnam N.H."/>
            <person name="Rokhsar D.S."/>
        </authorList>
    </citation>
    <scope>NUCLEOTIDE SEQUENCE</scope>
    <source>
        <strain evidence="4 6">I ESC-2004</strain>
    </source>
</reference>
<protein>
    <recommendedName>
        <fullName evidence="7">PDZ domain-containing protein</fullName>
    </recommendedName>
</protein>
<dbReference type="InterPro" id="IPR035899">
    <property type="entry name" value="DBL_dom_sf"/>
</dbReference>
<dbReference type="InterPro" id="IPR036034">
    <property type="entry name" value="PDZ_sf"/>
</dbReference>
<dbReference type="InterPro" id="IPR000008">
    <property type="entry name" value="C2_dom"/>
</dbReference>
<dbReference type="Gene3D" id="2.60.40.150">
    <property type="entry name" value="C2 domain"/>
    <property type="match status" value="1"/>
</dbReference>
<keyword evidence="6" id="KW-1185">Reference proteome</keyword>
<reference evidence="5" key="3">
    <citation type="submission" date="2015-06" db="UniProtKB">
        <authorList>
            <consortium name="EnsemblMetazoa"/>
        </authorList>
    </citation>
    <scope>IDENTIFICATION</scope>
</reference>
<dbReference type="STRING" id="283909.R7V3D7"/>
<gene>
    <name evidence="4" type="ORF">CAPTEDRAFT_224758</name>
</gene>
<evidence type="ECO:0000259" key="2">
    <source>
        <dbReference type="PROSITE" id="PS50010"/>
    </source>
</evidence>
<dbReference type="SUPFAM" id="SSF50156">
    <property type="entry name" value="PDZ domain-like"/>
    <property type="match status" value="1"/>
</dbReference>
<dbReference type="Gene3D" id="2.30.42.10">
    <property type="match status" value="1"/>
</dbReference>
<dbReference type="InterPro" id="IPR001478">
    <property type="entry name" value="PDZ"/>
</dbReference>
<feature type="region of interest" description="Disordered" evidence="1">
    <location>
        <begin position="197"/>
        <end position="219"/>
    </location>
</feature>
<feature type="compositionally biased region" description="Polar residues" evidence="1">
    <location>
        <begin position="206"/>
        <end position="219"/>
    </location>
</feature>
<evidence type="ECO:0000313" key="6">
    <source>
        <dbReference type="Proteomes" id="UP000014760"/>
    </source>
</evidence>
<proteinExistence type="predicted"/>
<feature type="compositionally biased region" description="Basic residues" evidence="1">
    <location>
        <begin position="30"/>
        <end position="39"/>
    </location>
</feature>
<dbReference type="InterPro" id="IPR000219">
    <property type="entry name" value="DH_dom"/>
</dbReference>
<sequence>MFCGVKRARSSVTSVDRDASVHYGHDCLPSKRRSRRGKKIAIEDKENAHRPSPASKRTPKRPNDSFAAHRPWVNSSFVPFFSPAAARVDLDDTYCEMSLSYNQPSVFTASLNSQTYDYSPDQTLQSSTDPGTPINVSMVTTSSRPDPVKSMTGLSDYSFLSSENTIPTPKQTLEWSSISASTDPSVVSGADHTLEMDKQTEDEEPTLSSEANTSEISGDLSSRSPVIVHRKIKGLLRIAVDLLEEDDDIVVVRVLEGKGIKGSDTFVQTQFILDGKPIEGTSRRSQVFRQSSSPAYNHSVTLTMSRNMSQQRLMVSVLEQTRQTRQGYDGSTENMLGCMSFKVSSMVSRTRRQVVSTKSSTESWYCLLPEGMGLTKHMPLTDKLIPKVFGGQDQCSFVCDTSTEAPCTPILKATKIVIPKAIDGYGFTVKGSKPVRVGRVTQGSTSYSSGLLHDDYILTINGKDVSQSSPTTVAKIVRDSSVQVAMEILRPVTSVDKRAVTTGSSNLASASAWNPGLSIIQEDRTLERKARLSVSNTKDSLLYNETYRESPATKWNPDISFIAHAADPKSNFMNESSLYEEVDDPSFLEEGFHTTNDISIEDSWIEDTAESAMNSVWSEATTLDSCLADEFHSAQKKIVRCQQCFVNSMTKGVQQFSKPLRYRILRSHQHSTLFQNVDKLVVVCDWLLKDLTSAVESSVGDFVDVFSRRLNLVCEAFQIYLSGLPKALTLLQQLNQNRDFVAFLNSSYQKDFIMTMENFLEKPVQHIIELVSLLECFKSSSTESEKTHLDSVIDALKNSVENAASADRKRSSTLSRLSSSSLDSGISQCSTFSNSRAPRGSSLLANNACTSQHLNGSSGYMSMSRLTDSQLNRSNNIDQPLNDLQNRLNFSANIKPFNVAAPHRHIVFNSDVTYGAHPCTAWLCNDLLLLTSRGVSAQVLAAPVFLKDIVEMDFVSDDDCKFSLTSSSEMKPIELSTSNSGEKHAWRSLLQHHHRQAKCLTC</sequence>
<dbReference type="PANTHER" id="PTHR46848:SF1">
    <property type="entry name" value="REGULATOR OF G-PROTEIN SIGNALING 3"/>
    <property type="match status" value="1"/>
</dbReference>
<feature type="domain" description="PDZ" evidence="3">
    <location>
        <begin position="415"/>
        <end position="492"/>
    </location>
</feature>
<dbReference type="OrthoDB" id="2157866at2759"/>
<dbReference type="GO" id="GO:0005886">
    <property type="term" value="C:plasma membrane"/>
    <property type="evidence" value="ECO:0007669"/>
    <property type="project" value="TreeGrafter"/>
</dbReference>
<dbReference type="Pfam" id="PF00595">
    <property type="entry name" value="PDZ"/>
    <property type="match status" value="1"/>
</dbReference>
<dbReference type="SUPFAM" id="SSF49562">
    <property type="entry name" value="C2 domain (Calcium/lipid-binding domain, CaLB)"/>
    <property type="match status" value="1"/>
</dbReference>
<dbReference type="Gene3D" id="1.20.900.10">
    <property type="entry name" value="Dbl homology (DH) domain"/>
    <property type="match status" value="1"/>
</dbReference>
<organism evidence="4">
    <name type="scientific">Capitella teleta</name>
    <name type="common">Polychaete worm</name>
    <dbReference type="NCBI Taxonomy" id="283909"/>
    <lineage>
        <taxon>Eukaryota</taxon>
        <taxon>Metazoa</taxon>
        <taxon>Spiralia</taxon>
        <taxon>Lophotrochozoa</taxon>
        <taxon>Annelida</taxon>
        <taxon>Polychaeta</taxon>
        <taxon>Sedentaria</taxon>
        <taxon>Scolecida</taxon>
        <taxon>Capitellidae</taxon>
        <taxon>Capitella</taxon>
    </lineage>
</organism>
<name>R7V3D7_CAPTE</name>
<dbReference type="GO" id="GO:0005634">
    <property type="term" value="C:nucleus"/>
    <property type="evidence" value="ECO:0007669"/>
    <property type="project" value="TreeGrafter"/>
</dbReference>
<accession>R7V3D7</accession>
<dbReference type="Pfam" id="PF00168">
    <property type="entry name" value="C2"/>
    <property type="match status" value="1"/>
</dbReference>
<dbReference type="AlphaFoldDB" id="R7V3D7"/>
<evidence type="ECO:0000313" key="5">
    <source>
        <dbReference type="EnsemblMetazoa" id="CapteP224758"/>
    </source>
</evidence>
<dbReference type="Pfam" id="PF00621">
    <property type="entry name" value="RhoGEF"/>
    <property type="match status" value="1"/>
</dbReference>
<feature type="region of interest" description="Disordered" evidence="1">
    <location>
        <begin position="23"/>
        <end position="68"/>
    </location>
</feature>
<evidence type="ECO:0000256" key="1">
    <source>
        <dbReference type="SAM" id="MobiDB-lite"/>
    </source>
</evidence>
<feature type="compositionally biased region" description="Basic and acidic residues" evidence="1">
    <location>
        <begin position="40"/>
        <end position="49"/>
    </location>
</feature>
<dbReference type="InterPro" id="IPR035892">
    <property type="entry name" value="C2_domain_sf"/>
</dbReference>
<dbReference type="Proteomes" id="UP000014760">
    <property type="component" value="Unassembled WGS sequence"/>
</dbReference>
<reference evidence="6" key="1">
    <citation type="submission" date="2012-12" db="EMBL/GenBank/DDBJ databases">
        <authorList>
            <person name="Hellsten U."/>
            <person name="Grimwood J."/>
            <person name="Chapman J.A."/>
            <person name="Shapiro H."/>
            <person name="Aerts A."/>
            <person name="Otillar R.P."/>
            <person name="Terry A.Y."/>
            <person name="Boore J.L."/>
            <person name="Simakov O."/>
            <person name="Marletaz F."/>
            <person name="Cho S.-J."/>
            <person name="Edsinger-Gonzales E."/>
            <person name="Havlak P."/>
            <person name="Kuo D.-H."/>
            <person name="Larsson T."/>
            <person name="Lv J."/>
            <person name="Arendt D."/>
            <person name="Savage R."/>
            <person name="Osoegawa K."/>
            <person name="de Jong P."/>
            <person name="Lindberg D.R."/>
            <person name="Seaver E.C."/>
            <person name="Weisblat D.A."/>
            <person name="Putnam N.H."/>
            <person name="Grigoriev I.V."/>
            <person name="Rokhsar D.S."/>
        </authorList>
    </citation>
    <scope>NUCLEOTIDE SEQUENCE</scope>
    <source>
        <strain evidence="6">I ESC-2004</strain>
    </source>
</reference>
<dbReference type="OMA" id="WSQTHLL"/>
<evidence type="ECO:0000313" key="4">
    <source>
        <dbReference type="EMBL" id="ELU10310.1"/>
    </source>
</evidence>
<dbReference type="EMBL" id="AMQN01006088">
    <property type="status" value="NOT_ANNOTATED_CDS"/>
    <property type="molecule type" value="Genomic_DNA"/>
</dbReference>
<dbReference type="PROSITE" id="PS50010">
    <property type="entry name" value="DH_2"/>
    <property type="match status" value="1"/>
</dbReference>
<dbReference type="SMART" id="SM00228">
    <property type="entry name" value="PDZ"/>
    <property type="match status" value="1"/>
</dbReference>
<dbReference type="HOGENOM" id="CLU_299405_0_0_1"/>